<gene>
    <name evidence="3" type="ordered locus">Rru_A3604</name>
</gene>
<reference evidence="3 4" key="1">
    <citation type="journal article" date="2011" name="Stand. Genomic Sci.">
        <title>Complete genome sequence of Rhodospirillum rubrum type strain (S1).</title>
        <authorList>
            <person name="Munk A.C."/>
            <person name="Copeland A."/>
            <person name="Lucas S."/>
            <person name="Lapidus A."/>
            <person name="Del Rio T.G."/>
            <person name="Barry K."/>
            <person name="Detter J.C."/>
            <person name="Hammon N."/>
            <person name="Israni S."/>
            <person name="Pitluck S."/>
            <person name="Brettin T."/>
            <person name="Bruce D."/>
            <person name="Han C."/>
            <person name="Tapia R."/>
            <person name="Gilna P."/>
            <person name="Schmutz J."/>
            <person name="Larimer F."/>
            <person name="Land M."/>
            <person name="Kyrpides N.C."/>
            <person name="Mavromatis K."/>
            <person name="Richardson P."/>
            <person name="Rohde M."/>
            <person name="Goker M."/>
            <person name="Klenk H.P."/>
            <person name="Zhang Y."/>
            <person name="Roberts G.P."/>
            <person name="Reslewic S."/>
            <person name="Schwartz D.C."/>
        </authorList>
    </citation>
    <scope>NUCLEOTIDE SEQUENCE [LARGE SCALE GENOMIC DNA]</scope>
    <source>
        <strain evidence="4">ATCC 11170 / ATH 1.1.1 / DSM 467 / LMG 4362 / NCIMB 8255 / S1</strain>
    </source>
</reference>
<dbReference type="eggNOG" id="ENOG50330E9">
    <property type="taxonomic scope" value="Bacteria"/>
</dbReference>
<feature type="transmembrane region" description="Helical" evidence="2">
    <location>
        <begin position="88"/>
        <end position="120"/>
    </location>
</feature>
<evidence type="ECO:0000256" key="2">
    <source>
        <dbReference type="SAM" id="Phobius"/>
    </source>
</evidence>
<keyword evidence="4" id="KW-1185">Reference proteome</keyword>
<dbReference type="RefSeq" id="WP_011391351.1">
    <property type="nucleotide sequence ID" value="NC_007643.1"/>
</dbReference>
<evidence type="ECO:0000313" key="4">
    <source>
        <dbReference type="Proteomes" id="UP000001929"/>
    </source>
</evidence>
<dbReference type="PATRIC" id="fig|269796.9.peg.3725"/>
<protein>
    <submittedName>
        <fullName evidence="3">Uncharacterized protein</fullName>
    </submittedName>
</protein>
<organism evidence="3 4">
    <name type="scientific">Rhodospirillum rubrum (strain ATCC 11170 / ATH 1.1.1 / DSM 467 / LMG 4362 / NCIMB 8255 / S1)</name>
    <dbReference type="NCBI Taxonomy" id="269796"/>
    <lineage>
        <taxon>Bacteria</taxon>
        <taxon>Pseudomonadati</taxon>
        <taxon>Pseudomonadota</taxon>
        <taxon>Alphaproteobacteria</taxon>
        <taxon>Rhodospirillales</taxon>
        <taxon>Rhodospirillaceae</taxon>
        <taxon>Rhodospirillum</taxon>
    </lineage>
</organism>
<name>Q2RN97_RHORT</name>
<evidence type="ECO:0000313" key="3">
    <source>
        <dbReference type="EMBL" id="ABC24398.1"/>
    </source>
</evidence>
<dbReference type="EnsemblBacteria" id="ABC24398">
    <property type="protein sequence ID" value="ABC24398"/>
    <property type="gene ID" value="Rru_A3604"/>
</dbReference>
<dbReference type="EMBL" id="CP000230">
    <property type="protein sequence ID" value="ABC24398.1"/>
    <property type="molecule type" value="Genomic_DNA"/>
</dbReference>
<dbReference type="Proteomes" id="UP000001929">
    <property type="component" value="Chromosome"/>
</dbReference>
<feature type="region of interest" description="Disordered" evidence="1">
    <location>
        <begin position="1"/>
        <end position="26"/>
    </location>
</feature>
<keyword evidence="2" id="KW-0812">Transmembrane</keyword>
<proteinExistence type="predicted"/>
<dbReference type="KEGG" id="rru:Rru_A3604"/>
<sequence length="203" mass="22537">MTSPPPERPPENPSEPPRIEPDLPQPPSAAELRARALAKAKHLERDRALHERMRIAHENGLITFYTNFRHLNRGGSPVFSVTDNMVPLLSLLLISVGLLFVSIFAGLGALIFTSIAYLFLLRPWIARRLRERTIRKMMESAHNWTVLWQFGGIVITLASNPRIGCAAPGSDWRAIARSFVAHAQGPGLGVGEHDARPFTDGPR</sequence>
<keyword evidence="2" id="KW-0472">Membrane</keyword>
<accession>Q2RN97</accession>
<keyword evidence="2" id="KW-1133">Transmembrane helix</keyword>
<feature type="compositionally biased region" description="Pro residues" evidence="1">
    <location>
        <begin position="1"/>
        <end position="16"/>
    </location>
</feature>
<evidence type="ECO:0000256" key="1">
    <source>
        <dbReference type="SAM" id="MobiDB-lite"/>
    </source>
</evidence>
<dbReference type="HOGENOM" id="CLU_116723_0_0_5"/>
<dbReference type="AlphaFoldDB" id="Q2RN97"/>
<dbReference type="STRING" id="269796.Rru_A3604"/>